<dbReference type="GO" id="GO:0005524">
    <property type="term" value="F:ATP binding"/>
    <property type="evidence" value="ECO:0007669"/>
    <property type="project" value="UniProtKB-KW"/>
</dbReference>
<reference evidence="7" key="1">
    <citation type="journal article" date="2020" name="Nature">
        <title>Giant virus diversity and host interactions through global metagenomics.</title>
        <authorList>
            <person name="Schulz F."/>
            <person name="Roux S."/>
            <person name="Paez-Espino D."/>
            <person name="Jungbluth S."/>
            <person name="Walsh D.A."/>
            <person name="Denef V.J."/>
            <person name="McMahon K.D."/>
            <person name="Konstantinidis K.T."/>
            <person name="Eloe-Fadrosh E.A."/>
            <person name="Kyrpides N.C."/>
            <person name="Woyke T."/>
        </authorList>
    </citation>
    <scope>NUCLEOTIDE SEQUENCE</scope>
    <source>
        <strain evidence="7">GVMAG-M-3300023184-186</strain>
    </source>
</reference>
<name>A0A6C0I231_9ZZZZ</name>
<dbReference type="GO" id="GO:0070740">
    <property type="term" value="F:tubulin-glutamic acid ligase activity"/>
    <property type="evidence" value="ECO:0007669"/>
    <property type="project" value="TreeGrafter"/>
</dbReference>
<evidence type="ECO:0000259" key="6">
    <source>
        <dbReference type="SMART" id="SM00487"/>
    </source>
</evidence>
<dbReference type="GO" id="GO:0003677">
    <property type="term" value="F:DNA binding"/>
    <property type="evidence" value="ECO:0007669"/>
    <property type="project" value="InterPro"/>
</dbReference>
<keyword evidence="4" id="KW-0067">ATP-binding</keyword>
<dbReference type="AlphaFoldDB" id="A0A6C0I231"/>
<accession>A0A6C0I231</accession>
<dbReference type="EMBL" id="MN740069">
    <property type="protein sequence ID" value="QHT86475.1"/>
    <property type="molecule type" value="Genomic_DNA"/>
</dbReference>
<dbReference type="Gene3D" id="3.30.470.20">
    <property type="entry name" value="ATP-grasp fold, B domain"/>
    <property type="match status" value="1"/>
</dbReference>
<dbReference type="PANTHER" id="PTHR12241">
    <property type="entry name" value="TUBULIN POLYGLUTAMYLASE"/>
    <property type="match status" value="1"/>
</dbReference>
<dbReference type="GO" id="GO:0016787">
    <property type="term" value="F:hydrolase activity"/>
    <property type="evidence" value="ECO:0007669"/>
    <property type="project" value="InterPro"/>
</dbReference>
<dbReference type="GO" id="GO:0000226">
    <property type="term" value="P:microtubule cytoskeleton organization"/>
    <property type="evidence" value="ECO:0007669"/>
    <property type="project" value="TreeGrafter"/>
</dbReference>
<feature type="domain" description="Helicase ATP-binding" evidence="6">
    <location>
        <begin position="44"/>
        <end position="272"/>
    </location>
</feature>
<proteinExistence type="inferred from homology"/>
<evidence type="ECO:0000256" key="4">
    <source>
        <dbReference type="ARBA" id="ARBA00022840"/>
    </source>
</evidence>
<evidence type="ECO:0000256" key="1">
    <source>
        <dbReference type="ARBA" id="ARBA00006820"/>
    </source>
</evidence>
<dbReference type="SMART" id="SM00487">
    <property type="entry name" value="DEXDc"/>
    <property type="match status" value="1"/>
</dbReference>
<dbReference type="Pfam" id="PF03133">
    <property type="entry name" value="TTL"/>
    <property type="match status" value="2"/>
</dbReference>
<keyword evidence="2" id="KW-0436">Ligase</keyword>
<evidence type="ECO:0000256" key="3">
    <source>
        <dbReference type="ARBA" id="ARBA00022741"/>
    </source>
</evidence>
<dbReference type="SUPFAM" id="SSF52540">
    <property type="entry name" value="P-loop containing nucleoside triphosphate hydrolases"/>
    <property type="match status" value="1"/>
</dbReference>
<dbReference type="GO" id="GO:0015631">
    <property type="term" value="F:tubulin binding"/>
    <property type="evidence" value="ECO:0007669"/>
    <property type="project" value="TreeGrafter"/>
</dbReference>
<dbReference type="InterPro" id="IPR006935">
    <property type="entry name" value="Helicase/UvrB_N"/>
</dbReference>
<dbReference type="PROSITE" id="PS51221">
    <property type="entry name" value="TTL"/>
    <property type="match status" value="1"/>
</dbReference>
<evidence type="ECO:0000313" key="7">
    <source>
        <dbReference type="EMBL" id="QHT86475.1"/>
    </source>
</evidence>
<dbReference type="InterPro" id="IPR004344">
    <property type="entry name" value="TTL/TTLL_fam"/>
</dbReference>
<dbReference type="Pfam" id="PF04851">
    <property type="entry name" value="ResIII"/>
    <property type="match status" value="1"/>
</dbReference>
<sequence length="1012" mass="115504">MQSKQIIRNNTSFPIQITAKLRDLYDKYKAELEDNEPNDNILSWAKNLKYYQYLIKELILNDTFTENEYARGLLIYHTMGMGKTRLAVSVAMSCWNIYQPVVLLPQGLKKNFKKTIEGLLKLINGKAQISQQDIKDAINKFQFVSMDAYNSSTQMENIKKSEDDIPFDITLKAHKKNKKNKHKIKYGGDLFQNGLDNKLLIVDEAHNFFRSIINSGSENSNAKKIYEIIMTAKNLKILFLTGTPCAKDPFELVPCFNMLTGKNLLPTSYEIFYSAYVDKTTNSILNRNKLANRILGLVSHVTHNKNSEIAEITKSKKENRDLGWFPDCKPLIVSYIGMSPPQYKQYLLAREKENAEKGRGMGKGVTKLSNPTPKPLALPNSENQTMGSYYVKSRILSNFAPPREYIDSPIEDIPNNLFNKQTSPKLSLIADRIRDAKGSALVYSQFVDKGGLKPLTKFLENRDFTEFNIADAINKYAHILKSKKVEIVTNEDEFDTDALDIKSIMSDIKSIKGNKEPRNKQHKKLSSFANMELNISALNPLQKDSDLQEIDNKIYGGKKCLNTCSSNNYTMLSNKEFENFANEDEKNIQLVAKTYITYSDNLDISQLMARLNDWDKVDVIDTEQYVDFAWGTLLAHKHYDVNFFNQKAKLKNILMNSKSIITNKGKLYKTFSSFMDMGKYIPKTFDLQTFDTSNVQTFDTSNVQTFDTSNVQTFDTSNVQTFDTSNVQTFDTSNVPKPYIVKDATSFGQKGVHIVTSLEDINIYKHKLKHTLGIISEYITNPLLWGGKKFHFRIYVGVYIHMDGTRKVKIFNNSNYAFKVFIAKNKYKPNNFDDIDMHITGMSSTLKRHQWRVVDGNDSISSNIADSAISNVDGVVNGGISNKHKGKKIKKSKKSNKLHNKIADNNSDDFYFPVSDLPLGTTFKSINTAIEQMFNELITPILPKFEIYPECNAGFEIFGADVMLDDKGAPYLLEINAKLGYGEDYGEKDGQSEYYKIFCHDFFNWIVDEFLI</sequence>
<organism evidence="7">
    <name type="scientific">viral metagenome</name>
    <dbReference type="NCBI Taxonomy" id="1070528"/>
    <lineage>
        <taxon>unclassified sequences</taxon>
        <taxon>metagenomes</taxon>
        <taxon>organismal metagenomes</taxon>
    </lineage>
</organism>
<dbReference type="InterPro" id="IPR014001">
    <property type="entry name" value="Helicase_ATP-bd"/>
</dbReference>
<evidence type="ECO:0000256" key="2">
    <source>
        <dbReference type="ARBA" id="ARBA00022598"/>
    </source>
</evidence>
<evidence type="ECO:0000256" key="5">
    <source>
        <dbReference type="SAM" id="MobiDB-lite"/>
    </source>
</evidence>
<dbReference type="Gene3D" id="3.40.50.300">
    <property type="entry name" value="P-loop containing nucleotide triphosphate hydrolases"/>
    <property type="match status" value="1"/>
</dbReference>
<dbReference type="PANTHER" id="PTHR12241:SF39">
    <property type="entry name" value="TUBULIN POLYGLUTAMYLASE TTLL9-RELATED"/>
    <property type="match status" value="1"/>
</dbReference>
<feature type="region of interest" description="Disordered" evidence="5">
    <location>
        <begin position="358"/>
        <end position="381"/>
    </location>
</feature>
<dbReference type="SUPFAM" id="SSF56059">
    <property type="entry name" value="Glutathione synthetase ATP-binding domain-like"/>
    <property type="match status" value="1"/>
</dbReference>
<keyword evidence="3" id="KW-0547">Nucleotide-binding</keyword>
<dbReference type="InterPro" id="IPR027417">
    <property type="entry name" value="P-loop_NTPase"/>
</dbReference>
<comment type="similarity">
    <text evidence="1">Belongs to the tubulin--tyrosine ligase family.</text>
</comment>
<dbReference type="GO" id="GO:0036064">
    <property type="term" value="C:ciliary basal body"/>
    <property type="evidence" value="ECO:0007669"/>
    <property type="project" value="TreeGrafter"/>
</dbReference>
<protein>
    <recommendedName>
        <fullName evidence="6">Helicase ATP-binding domain-containing protein</fullName>
    </recommendedName>
</protein>